<protein>
    <recommendedName>
        <fullName evidence="2">DDE-1 domain-containing protein</fullName>
    </recommendedName>
</protein>
<reference evidence="3" key="1">
    <citation type="submission" date="2022-12" db="EMBL/GenBank/DDBJ databases">
        <authorList>
            <person name="Petersen C."/>
        </authorList>
    </citation>
    <scope>NUCLEOTIDE SEQUENCE</scope>
    <source>
        <strain evidence="3">IBT 17660</strain>
    </source>
</reference>
<evidence type="ECO:0000259" key="2">
    <source>
        <dbReference type="Pfam" id="PF03184"/>
    </source>
</evidence>
<comment type="caution">
    <text evidence="3">The sequence shown here is derived from an EMBL/GenBank/DDBJ whole genome shotgun (WGS) entry which is preliminary data.</text>
</comment>
<organism evidence="3 4">
    <name type="scientific">Penicillium desertorum</name>
    <dbReference type="NCBI Taxonomy" id="1303715"/>
    <lineage>
        <taxon>Eukaryota</taxon>
        <taxon>Fungi</taxon>
        <taxon>Dikarya</taxon>
        <taxon>Ascomycota</taxon>
        <taxon>Pezizomycotina</taxon>
        <taxon>Eurotiomycetes</taxon>
        <taxon>Eurotiomycetidae</taxon>
        <taxon>Eurotiales</taxon>
        <taxon>Aspergillaceae</taxon>
        <taxon>Penicillium</taxon>
    </lineage>
</organism>
<dbReference type="Pfam" id="PF03184">
    <property type="entry name" value="DDE_1"/>
    <property type="match status" value="1"/>
</dbReference>
<dbReference type="AlphaFoldDB" id="A0A9X0BIM2"/>
<sequence>MVSQIASAYLKNHGSSDNGTSRHSEIFARNRDFLEKFKKSRDSEKGEWSIKDPALEDTRLCEFIDQFAAIRSDHRLNDEHIYALSDTGHRRSSENRELASVIYCYLAKGKPLSPYVIFKSSNVRGPKRHDNRVTISYNTTGWAEGTHALDWLNSVFEKETSPPGRRERGRRRDRSQRRLLLVDSQFPMTAEFFVTCWERNVICLCVPRKGSEYLNPCKNGIFDALDKLYAEHMKKQLRDKNPYTISASQFAAFIDRELGFPDRESESTEAWSNSCLLPPSRSRLMERRTGDRIRSQTVEPNSPTRARRRHISPDESNDAEQTTADNNSEEGDNDIAVVVPQELEVPEEPEVLENSTDTEHNQEQSESEQSSSEEENSNAHVPITPSRTPKRPKTPKSKSSRKSVLPSSVMSLEDFRECFDKYENASPDDKKRRREEITLGYARCVWKPEDTIQFPPSSSSKWSRTR</sequence>
<feature type="compositionally biased region" description="Basic residues" evidence="1">
    <location>
        <begin position="388"/>
        <end position="401"/>
    </location>
</feature>
<keyword evidence="4" id="KW-1185">Reference proteome</keyword>
<feature type="compositionally biased region" description="Basic and acidic residues" evidence="1">
    <location>
        <begin position="283"/>
        <end position="294"/>
    </location>
</feature>
<evidence type="ECO:0000313" key="4">
    <source>
        <dbReference type="Proteomes" id="UP001147760"/>
    </source>
</evidence>
<evidence type="ECO:0000313" key="3">
    <source>
        <dbReference type="EMBL" id="KAJ5466210.1"/>
    </source>
</evidence>
<accession>A0A9X0BIM2</accession>
<dbReference type="GO" id="GO:0003676">
    <property type="term" value="F:nucleic acid binding"/>
    <property type="evidence" value="ECO:0007669"/>
    <property type="project" value="InterPro"/>
</dbReference>
<dbReference type="OrthoDB" id="4357141at2759"/>
<dbReference type="EMBL" id="JAPWDO010000006">
    <property type="protein sequence ID" value="KAJ5466210.1"/>
    <property type="molecule type" value="Genomic_DNA"/>
</dbReference>
<dbReference type="InterPro" id="IPR004875">
    <property type="entry name" value="DDE_SF_endonuclease_dom"/>
</dbReference>
<feature type="domain" description="DDE-1" evidence="2">
    <location>
        <begin position="96"/>
        <end position="241"/>
    </location>
</feature>
<feature type="compositionally biased region" description="Polar residues" evidence="1">
    <location>
        <begin position="295"/>
        <end position="304"/>
    </location>
</feature>
<proteinExistence type="predicted"/>
<dbReference type="Proteomes" id="UP001147760">
    <property type="component" value="Unassembled WGS sequence"/>
</dbReference>
<feature type="region of interest" description="Disordered" evidence="1">
    <location>
        <begin position="281"/>
        <end position="410"/>
    </location>
</feature>
<reference evidence="3" key="2">
    <citation type="journal article" date="2023" name="IMA Fungus">
        <title>Comparative genomic study of the Penicillium genus elucidates a diverse pangenome and 15 lateral gene transfer events.</title>
        <authorList>
            <person name="Petersen C."/>
            <person name="Sorensen T."/>
            <person name="Nielsen M.R."/>
            <person name="Sondergaard T.E."/>
            <person name="Sorensen J.L."/>
            <person name="Fitzpatrick D.A."/>
            <person name="Frisvad J.C."/>
            <person name="Nielsen K.L."/>
        </authorList>
    </citation>
    <scope>NUCLEOTIDE SEQUENCE</scope>
    <source>
        <strain evidence="3">IBT 17660</strain>
    </source>
</reference>
<evidence type="ECO:0000256" key="1">
    <source>
        <dbReference type="SAM" id="MobiDB-lite"/>
    </source>
</evidence>
<name>A0A9X0BIM2_9EURO</name>
<gene>
    <name evidence="3" type="ORF">N7530_009997</name>
</gene>